<dbReference type="Pfam" id="PF03780">
    <property type="entry name" value="Asp23"/>
    <property type="match status" value="1"/>
</dbReference>
<dbReference type="Proteomes" id="UP001595867">
    <property type="component" value="Unassembled WGS sequence"/>
</dbReference>
<gene>
    <name evidence="3" type="ORF">ACFO0C_43205</name>
</gene>
<evidence type="ECO:0000313" key="4">
    <source>
        <dbReference type="Proteomes" id="UP001595867"/>
    </source>
</evidence>
<feature type="compositionally biased region" description="Basic and acidic residues" evidence="2">
    <location>
        <begin position="17"/>
        <end position="26"/>
    </location>
</feature>
<dbReference type="InterPro" id="IPR005531">
    <property type="entry name" value="Asp23"/>
</dbReference>
<name>A0ABV8JBB0_9ACTN</name>
<protein>
    <submittedName>
        <fullName evidence="3">Asp23/Gls24 family envelope stress response protein</fullName>
    </submittedName>
</protein>
<dbReference type="RefSeq" id="WP_378072666.1">
    <property type="nucleotide sequence ID" value="NZ_JBHSBL010000029.1"/>
</dbReference>
<sequence length="130" mass="13666">MAELIRTSRQAAQAGDPRPDPGERGGLHIADRAVERIVVAAAGEVDGAARLSGGLTRSYPRAEVVVAGDRVRAAVTVAGRWPTSAALLAADVRSTVTDQLRRLAGLRVDAVDVTVAAMVRADATHHRRVK</sequence>
<evidence type="ECO:0000256" key="2">
    <source>
        <dbReference type="SAM" id="MobiDB-lite"/>
    </source>
</evidence>
<reference evidence="4" key="1">
    <citation type="journal article" date="2019" name="Int. J. Syst. Evol. Microbiol.">
        <title>The Global Catalogue of Microorganisms (GCM) 10K type strain sequencing project: providing services to taxonomists for standard genome sequencing and annotation.</title>
        <authorList>
            <consortium name="The Broad Institute Genomics Platform"/>
            <consortium name="The Broad Institute Genome Sequencing Center for Infectious Disease"/>
            <person name="Wu L."/>
            <person name="Ma J."/>
        </authorList>
    </citation>
    <scope>NUCLEOTIDE SEQUENCE [LARGE SCALE GENOMIC DNA]</scope>
    <source>
        <strain evidence="4">TBRC 5832</strain>
    </source>
</reference>
<dbReference type="EMBL" id="JBHSBL010000029">
    <property type="protein sequence ID" value="MFC4071788.1"/>
    <property type="molecule type" value="Genomic_DNA"/>
</dbReference>
<accession>A0ABV8JBB0</accession>
<comment type="caution">
    <text evidence="3">The sequence shown here is derived from an EMBL/GenBank/DDBJ whole genome shotgun (WGS) entry which is preliminary data.</text>
</comment>
<comment type="similarity">
    <text evidence="1">Belongs to the asp23 family.</text>
</comment>
<feature type="region of interest" description="Disordered" evidence="2">
    <location>
        <begin position="1"/>
        <end position="26"/>
    </location>
</feature>
<keyword evidence="4" id="KW-1185">Reference proteome</keyword>
<proteinExistence type="inferred from homology"/>
<evidence type="ECO:0000256" key="1">
    <source>
        <dbReference type="ARBA" id="ARBA00005721"/>
    </source>
</evidence>
<evidence type="ECO:0000313" key="3">
    <source>
        <dbReference type="EMBL" id="MFC4071788.1"/>
    </source>
</evidence>
<organism evidence="3 4">
    <name type="scientific">Actinoplanes subglobosus</name>
    <dbReference type="NCBI Taxonomy" id="1547892"/>
    <lineage>
        <taxon>Bacteria</taxon>
        <taxon>Bacillati</taxon>
        <taxon>Actinomycetota</taxon>
        <taxon>Actinomycetes</taxon>
        <taxon>Micromonosporales</taxon>
        <taxon>Micromonosporaceae</taxon>
        <taxon>Actinoplanes</taxon>
    </lineage>
</organism>